<gene>
    <name evidence="4" type="ORF">SAMN05443547_0682</name>
</gene>
<keyword evidence="1 2" id="KW-0732">Signal</keyword>
<dbReference type="InterPro" id="IPR026444">
    <property type="entry name" value="Secre_tail"/>
</dbReference>
<organism evidence="4 5">
    <name type="scientific">Flavobacterium cucumis</name>
    <dbReference type="NCBI Taxonomy" id="416016"/>
    <lineage>
        <taxon>Bacteria</taxon>
        <taxon>Pseudomonadati</taxon>
        <taxon>Bacteroidota</taxon>
        <taxon>Flavobacteriia</taxon>
        <taxon>Flavobacteriales</taxon>
        <taxon>Flavobacteriaceae</taxon>
        <taxon>Flavobacterium</taxon>
    </lineage>
</organism>
<evidence type="ECO:0000256" key="1">
    <source>
        <dbReference type="ARBA" id="ARBA00022729"/>
    </source>
</evidence>
<dbReference type="Proteomes" id="UP000184611">
    <property type="component" value="Unassembled WGS sequence"/>
</dbReference>
<dbReference type="PANTHER" id="PTHR43739">
    <property type="entry name" value="XYLOGLUCANASE (EUROFUNG)"/>
    <property type="match status" value="1"/>
</dbReference>
<protein>
    <submittedName>
        <fullName evidence="4">Por secretion system C-terminal sorting domain-containing protein</fullName>
    </submittedName>
</protein>
<dbReference type="OrthoDB" id="9757947at2"/>
<keyword evidence="5" id="KW-1185">Reference proteome</keyword>
<dbReference type="RefSeq" id="WP_073581387.1">
    <property type="nucleotide sequence ID" value="NZ_CBCSEA010000001.1"/>
</dbReference>
<dbReference type="STRING" id="416016.SAMN05443547_0682"/>
<dbReference type="SUPFAM" id="SSF110296">
    <property type="entry name" value="Oligoxyloglucan reducing end-specific cellobiohydrolase"/>
    <property type="match status" value="2"/>
</dbReference>
<evidence type="ECO:0000256" key="2">
    <source>
        <dbReference type="SAM" id="SignalP"/>
    </source>
</evidence>
<evidence type="ECO:0000259" key="3">
    <source>
        <dbReference type="Pfam" id="PF18962"/>
    </source>
</evidence>
<dbReference type="InterPro" id="IPR052025">
    <property type="entry name" value="Xyloglucanase_GH74"/>
</dbReference>
<dbReference type="GO" id="GO:0010411">
    <property type="term" value="P:xyloglucan metabolic process"/>
    <property type="evidence" value="ECO:0007669"/>
    <property type="project" value="TreeGrafter"/>
</dbReference>
<dbReference type="InterPro" id="IPR015943">
    <property type="entry name" value="WD40/YVTN_repeat-like_dom_sf"/>
</dbReference>
<evidence type="ECO:0000313" key="5">
    <source>
        <dbReference type="Proteomes" id="UP000184611"/>
    </source>
</evidence>
<dbReference type="Pfam" id="PF18962">
    <property type="entry name" value="Por_Secre_tail"/>
    <property type="match status" value="1"/>
</dbReference>
<dbReference type="Gene3D" id="2.130.10.10">
    <property type="entry name" value="YVTN repeat-like/Quinoprotein amine dehydrogenase"/>
    <property type="match status" value="6"/>
</dbReference>
<feature type="chain" id="PRO_5012681078" evidence="2">
    <location>
        <begin position="24"/>
        <end position="1145"/>
    </location>
</feature>
<name>A0A1M7ZTX5_9FLAO</name>
<feature type="signal peptide" evidence="2">
    <location>
        <begin position="1"/>
        <end position="23"/>
    </location>
</feature>
<dbReference type="AlphaFoldDB" id="A0A1M7ZTX5"/>
<dbReference type="EMBL" id="FRYK01000001">
    <property type="protein sequence ID" value="SHO72351.1"/>
    <property type="molecule type" value="Genomic_DNA"/>
</dbReference>
<accession>A0A1M7ZTX5</accession>
<proteinExistence type="predicted"/>
<dbReference type="Gene3D" id="2.60.120.260">
    <property type="entry name" value="Galactose-binding domain-like"/>
    <property type="match status" value="1"/>
</dbReference>
<reference evidence="5" key="1">
    <citation type="submission" date="2016-12" db="EMBL/GenBank/DDBJ databases">
        <authorList>
            <person name="Varghese N."/>
            <person name="Submissions S."/>
        </authorList>
    </citation>
    <scope>NUCLEOTIDE SEQUENCE [LARGE SCALE GENOMIC DNA]</scope>
    <source>
        <strain evidence="5">DSM 18830</strain>
    </source>
</reference>
<dbReference type="PANTHER" id="PTHR43739:SF5">
    <property type="entry name" value="EXO-ALPHA-SIALIDASE"/>
    <property type="match status" value="1"/>
</dbReference>
<evidence type="ECO:0000313" key="4">
    <source>
        <dbReference type="EMBL" id="SHO72351.1"/>
    </source>
</evidence>
<sequence length="1145" mass="124302">MVKYYLVLSVLCSFLGFSQFNSAAPWMNNQNGNEFERKKELSIQEISSRFNEFWKTRDRSVRGSGHNPYKRWEHHWKNKVNEQGYLISPQELWSAWNQKNSQRTTRNTTFASPVSNWQPVGPFSHVNTGSWSSGQGRVNIVAVDPNNPNTIYLGAPAGGIWKSVNAGVDWIPLTDALPQIGVSGIAIDPTNSNVIYIATGDKDAGDSYSVGIFKSTDGGLSWAATGLTFSSANSRAGDIIIHPTNNQILWCATSNGIYKTTNAGLNWSIVKSGNFSQGNIRLKPNNSNVIYATGRTSEIIGGESITTFRFYISTDSGDTFNYVQSNLPSISGRLVMDVTPANPNYIYILSAGISPDYSFQGVFRSTDGGVTFVERNSVTNVLESNQAWFDLAIAVSDVNAEEIYTGCLNVWKSTNGGTNMSRLNNWSSPTAPSYTHADIHYLGFQAGKLYCGSDGGIYVSQNGGANFTDLTATAQISQYYKIAVSKQSSGNMVGGLQDNGGYAYSGEQWKNFYGADGMDTAIDPNNQNLYYGFIQYGGTMYISTNGGNSRSGSVASPGGIDGNWVTPLVVNSTGELFSGFNFLYKLSGTTWQQLNSVQTGSGNIDYIEIDPTNDTIIYIANGTGLYKSNDGGLNFSQVYTASSSISSVEVNHSNNSIVYLTTAGLTGRVLKSLDGGNTFTNISSGLPNIGKNIIVHQSRHSQNPLFLGTSLGVYYLDDTMINWEPFDMNLPNVSVEDLEINTEDAKLIAATYGRGVWQTAIPVEIPENDLKFVAIQNPGLEINCDGSVTPIVEVKNNGSTAVSQVTTDYNIDGTNYNFVWNGSITSGSSTLIALPSVNLARGIHTISVSSSIANDAFSDNNTGLTQFYVNDSGSVGVVNTFTNASDELISYNEGATGSLWTRGIRSSGAMSSDGNFVYTTNLSRNYPNETKSYLVSQCYNLSNVVNPQISFKMKFNLELNWDVVYVEYSTDFGASWNVLGTAVPGWYNSDRTSATSGEDCFNCPGAQWTGIDTTVRTYSYPLLSLNTETNVIFRIVFHSDEAVGAEGVNIDDFVINGTLSNQSFEMDNILLYPNPSKGIFNLVTGANEVSAIEVYDVTGKVILSKNDVSNSNAQISIDLTSASLGIYFVKITANNQSIVKRIIKE</sequence>
<dbReference type="NCBIfam" id="TIGR04183">
    <property type="entry name" value="Por_Secre_tail"/>
    <property type="match status" value="1"/>
</dbReference>
<feature type="domain" description="Secretion system C-terminal sorting" evidence="3">
    <location>
        <begin position="1071"/>
        <end position="1143"/>
    </location>
</feature>